<dbReference type="Gene3D" id="3.40.50.2000">
    <property type="entry name" value="Glycogen Phosphorylase B"/>
    <property type="match status" value="2"/>
</dbReference>
<dbReference type="PANTHER" id="PTHR10788">
    <property type="entry name" value="TREHALOSE-6-PHOSPHATE SYNTHASE"/>
    <property type="match status" value="1"/>
</dbReference>
<evidence type="ECO:0000313" key="10">
    <source>
        <dbReference type="EMBL" id="MFH4978281.1"/>
    </source>
</evidence>
<evidence type="ECO:0000313" key="11">
    <source>
        <dbReference type="Proteomes" id="UP001608902"/>
    </source>
</evidence>
<evidence type="ECO:0000256" key="2">
    <source>
        <dbReference type="ARBA" id="ARBA00005409"/>
    </source>
</evidence>
<organism evidence="10 11">
    <name type="scientific">Gnathostoma spinigerum</name>
    <dbReference type="NCBI Taxonomy" id="75299"/>
    <lineage>
        <taxon>Eukaryota</taxon>
        <taxon>Metazoa</taxon>
        <taxon>Ecdysozoa</taxon>
        <taxon>Nematoda</taxon>
        <taxon>Chromadorea</taxon>
        <taxon>Rhabditida</taxon>
        <taxon>Spirurina</taxon>
        <taxon>Gnathostomatomorpha</taxon>
        <taxon>Gnathostomatoidea</taxon>
        <taxon>Gnathostomatidae</taxon>
        <taxon>Gnathostoma</taxon>
    </lineage>
</organism>
<gene>
    <name evidence="10" type="ORF">AB6A40_004990</name>
</gene>
<dbReference type="Pfam" id="PF00982">
    <property type="entry name" value="Glyco_transf_20"/>
    <property type="match status" value="1"/>
</dbReference>
<evidence type="ECO:0000259" key="9">
    <source>
        <dbReference type="Pfam" id="PF21141"/>
    </source>
</evidence>
<dbReference type="EC" id="2.4.1.15" evidence="4"/>
<comment type="similarity">
    <text evidence="3">In the C-terminal section; belongs to the gob-1 trehalose phosphatase family.</text>
</comment>
<evidence type="ECO:0000256" key="5">
    <source>
        <dbReference type="ARBA" id="ARBA00022676"/>
    </source>
</evidence>
<dbReference type="Pfam" id="PF18572">
    <property type="entry name" value="T6PP_N"/>
    <property type="match status" value="1"/>
</dbReference>
<feature type="domain" description="Trehalose-6-phosphate phosphatase helical bundle" evidence="8">
    <location>
        <begin position="864"/>
        <end position="973"/>
    </location>
</feature>
<evidence type="ECO:0000256" key="3">
    <source>
        <dbReference type="ARBA" id="ARBA00006107"/>
    </source>
</evidence>
<dbReference type="Proteomes" id="UP001608902">
    <property type="component" value="Unassembled WGS sequence"/>
</dbReference>
<dbReference type="SUPFAM" id="SSF56784">
    <property type="entry name" value="HAD-like"/>
    <property type="match status" value="1"/>
</dbReference>
<evidence type="ECO:0000256" key="6">
    <source>
        <dbReference type="ARBA" id="ARBA00022679"/>
    </source>
</evidence>
<dbReference type="Gene3D" id="3.30.70.3080">
    <property type="match status" value="1"/>
</dbReference>
<dbReference type="PANTHER" id="PTHR10788:SF106">
    <property type="entry name" value="BCDNA.GH08860"/>
    <property type="match status" value="1"/>
</dbReference>
<evidence type="ECO:0000256" key="7">
    <source>
        <dbReference type="ARBA" id="ARBA00048039"/>
    </source>
</evidence>
<comment type="similarity">
    <text evidence="2">In the N-terminal section; belongs to the glycosyltransferase 20 family.</text>
</comment>
<dbReference type="FunFam" id="3.40.50.2000:FF:000206">
    <property type="entry name" value="Trehalose-6-phosphate synthase"/>
    <property type="match status" value="1"/>
</dbReference>
<dbReference type="Pfam" id="PF21141">
    <property type="entry name" value="T6PP_C"/>
    <property type="match status" value="1"/>
</dbReference>
<dbReference type="InterPro" id="IPR041064">
    <property type="entry name" value="T6PP_helical"/>
</dbReference>
<dbReference type="InterPro" id="IPR023214">
    <property type="entry name" value="HAD_sf"/>
</dbReference>
<comment type="catalytic activity">
    <reaction evidence="7">
        <text>D-glucose 6-phosphate + UDP-alpha-D-glucose = alpha,alpha-trehalose 6-phosphate + UDP + H(+)</text>
        <dbReference type="Rhea" id="RHEA:18889"/>
        <dbReference type="ChEBI" id="CHEBI:15378"/>
        <dbReference type="ChEBI" id="CHEBI:58223"/>
        <dbReference type="ChEBI" id="CHEBI:58429"/>
        <dbReference type="ChEBI" id="CHEBI:58885"/>
        <dbReference type="ChEBI" id="CHEBI:61548"/>
        <dbReference type="EC" id="2.4.1.15"/>
    </reaction>
</comment>
<reference evidence="10 11" key="1">
    <citation type="submission" date="2024-08" db="EMBL/GenBank/DDBJ databases">
        <title>Gnathostoma spinigerum genome.</title>
        <authorList>
            <person name="Gonzalez-Bertolin B."/>
            <person name="Monzon S."/>
            <person name="Zaballos A."/>
            <person name="Jimenez P."/>
            <person name="Dekumyoy P."/>
            <person name="Varona S."/>
            <person name="Cuesta I."/>
            <person name="Sumanam S."/>
            <person name="Adisakwattana P."/>
            <person name="Gasser R.B."/>
            <person name="Hernandez-Gonzalez A."/>
            <person name="Young N.D."/>
            <person name="Perteguer M.J."/>
        </authorList>
    </citation>
    <scope>NUCLEOTIDE SEQUENCE [LARGE SCALE GENOMIC DNA]</scope>
    <source>
        <strain evidence="10">AL3</strain>
        <tissue evidence="10">Liver</tissue>
    </source>
</reference>
<keyword evidence="6" id="KW-0808">Transferase</keyword>
<evidence type="ECO:0000256" key="4">
    <source>
        <dbReference type="ARBA" id="ARBA00012538"/>
    </source>
</evidence>
<dbReference type="InterPro" id="IPR001830">
    <property type="entry name" value="Glyco_trans_20"/>
</dbReference>
<comment type="caution">
    <text evidence="10">The sequence shown here is derived from an EMBL/GenBank/DDBJ whole genome shotgun (WGS) entry which is preliminary data.</text>
</comment>
<keyword evidence="5" id="KW-0328">Glycosyltransferase</keyword>
<evidence type="ECO:0000259" key="8">
    <source>
        <dbReference type="Pfam" id="PF18572"/>
    </source>
</evidence>
<dbReference type="SUPFAM" id="SSF53756">
    <property type="entry name" value="UDP-Glycosyltransferase/glycogen phosphorylase"/>
    <property type="match status" value="1"/>
</dbReference>
<comment type="function">
    <text evidence="1">Catalyzes the production of trehalose from glucose-6-phosphate and UDP-alpha-D-glucose in a 2 step process.</text>
</comment>
<name>A0ABD6ELI5_9BILA</name>
<accession>A0ABD6ELI5</accession>
<dbReference type="Gene3D" id="3.40.50.1000">
    <property type="entry name" value="HAD superfamily/HAD-like"/>
    <property type="match status" value="1"/>
</dbReference>
<evidence type="ECO:0000256" key="1">
    <source>
        <dbReference type="ARBA" id="ARBA00002045"/>
    </source>
</evidence>
<dbReference type="EMBL" id="JBGFUD010003044">
    <property type="protein sequence ID" value="MFH4978281.1"/>
    <property type="molecule type" value="Genomic_DNA"/>
</dbReference>
<dbReference type="InterPro" id="IPR049063">
    <property type="entry name" value="T6PP_C"/>
</dbReference>
<keyword evidence="11" id="KW-1185">Reference proteome</keyword>
<protein>
    <recommendedName>
        <fullName evidence="4">alpha,alpha-trehalose-phosphate synthase (UDP-forming)</fullName>
        <ecNumber evidence="4">2.4.1.15</ecNumber>
    </recommendedName>
</protein>
<dbReference type="CDD" id="cd03788">
    <property type="entry name" value="GT20_TPS"/>
    <property type="match status" value="1"/>
</dbReference>
<feature type="domain" description="Trehalose-6-phosphate phosphatase C-terminal" evidence="9">
    <location>
        <begin position="1004"/>
        <end position="1275"/>
    </location>
</feature>
<dbReference type="Gene3D" id="1.20.58.1800">
    <property type="match status" value="1"/>
</dbReference>
<sequence>MLLYISVRSHCFYHFYLLFDVGSERHSMTNGKNIENPEELTTKTIVLDDFGVIDSNSNRDEDTVQPRSDGAESVHASVIERPFQRSSATVKGDVDYSARLKEEMTKVLKKLNEPLPQVDDIEEYIEKCSQILCPKWRAGNEASDLAFQGMLLILEFCLSFATQHDSSFDYFVSLLGYNSVTFWRLAVPLVYDSDLSSGTHYRDALLFSLALSDINSSKSRLRELYAAVPGVRQSMLGIHAKRFGEKYRHLQMIRSRASSRMSSQYNSTENLFESVEDGNISDNIGDVSDGLDTGGLVNTSQYKQRVINVSNAPPVSLTRKSSGNWEIKQGSGGLVACVDPVMSVDKENIWLANLGVNVDHTSESEQDSCPPSTNSLGLPLIRQACAGEIFHVLDEDDQKSGNLTENERDVERDMSLLSVLHDYNKTNYQLNPVIVNQEDYDTYYGGISNGLLWPALHNLPEYIVKDYDSVVTLREHWCAYVRVNYQFGINAVRNSRSQDFIWIHDYHLMLTGQIMRSLDSNLEVGFFLHIPFQPPDNWMTKYKLVAEPVLRAILRFTKVGFQTHRDRAKYIELVKKHIPRARIRFESTVDIYTVSHEGITCSIGVFPVSIKNEDFLAIVREPETSVLANEIRRDLLSSGSENGCIFFSVERFDYTKGIIEKLQAWKRYFEKYPNRIGLDVLFQVAVTNRRSVESYRIYQDRCLQVANKINDLFKSKDYPKWKPIKFVTEGLPRKKLVAHYLAMDVGVVTPKKDGMNLVAKEMLICNPCAALILSSGAGTEVQLGSAGFYDKDQQCYYRVDEIDDTEKFADIFYKAATDSKEVRKVHGERLNKYLMSHDIDEWSTAFLDPSWTHEVIRLTELKLLADFYQLMEKTCRVRRQIAERILKGIAIRTHFAVSLENAKTSLETSCKPGTHILVLETATAGEEADDGGGELHATFDVTNELEELEKDLAFLQFVQSDEVTNVEQFVATLARYHPKGNEAFAEEVERATALLSEGDHYHYLFTDRDGTLKSYSCSYPASIQPAYSAVIQAQFARRCAQFCAIVTTAPLMHIGILNVSSMPEGYYAYGASAGREWYMNPAMQFKDDSINENDLAMLNKVFDKVEDLLEQPEYRNFTWIGSGLQKHYGHITIARQDVNGSVPRHRSSLLYQAVCRIVGEIDPTGATLTVREGEYDLKIYTKVNEAKLSGRIFNKGHGIRLIEGQMGLKLNEGRILVCGDSETDLPMLEECLARSPKNVFTIWVTANEQLQERVRASCGRYGNDHVVFVACPEVLLGAMANATVRELKIRPRVEEDEE</sequence>
<dbReference type="InterPro" id="IPR036412">
    <property type="entry name" value="HAD-like_sf"/>
</dbReference>
<dbReference type="GO" id="GO:0003825">
    <property type="term" value="F:alpha,alpha-trehalose-phosphate synthase (UDP-forming) activity"/>
    <property type="evidence" value="ECO:0007669"/>
    <property type="project" value="UniProtKB-EC"/>
</dbReference>
<proteinExistence type="inferred from homology"/>
<dbReference type="GO" id="GO:0005992">
    <property type="term" value="P:trehalose biosynthetic process"/>
    <property type="evidence" value="ECO:0007669"/>
    <property type="project" value="UniProtKB-ARBA"/>
</dbReference>